<protein>
    <submittedName>
        <fullName evidence="1">Uncharacterized protein</fullName>
    </submittedName>
</protein>
<dbReference type="EMBL" id="CM055098">
    <property type="protein sequence ID" value="KAJ7548818.1"/>
    <property type="molecule type" value="Genomic_DNA"/>
</dbReference>
<reference evidence="2" key="1">
    <citation type="journal article" date="2024" name="Proc. Natl. Acad. Sci. U.S.A.">
        <title>Extraordinary preservation of gene collinearity over three hundred million years revealed in homosporous lycophytes.</title>
        <authorList>
            <person name="Li C."/>
            <person name="Wickell D."/>
            <person name="Kuo L.Y."/>
            <person name="Chen X."/>
            <person name="Nie B."/>
            <person name="Liao X."/>
            <person name="Peng D."/>
            <person name="Ji J."/>
            <person name="Jenkins J."/>
            <person name="Williams M."/>
            <person name="Shu S."/>
            <person name="Plott C."/>
            <person name="Barry K."/>
            <person name="Rajasekar S."/>
            <person name="Grimwood J."/>
            <person name="Han X."/>
            <person name="Sun S."/>
            <person name="Hou Z."/>
            <person name="He W."/>
            <person name="Dai G."/>
            <person name="Sun C."/>
            <person name="Schmutz J."/>
            <person name="Leebens-Mack J.H."/>
            <person name="Li F.W."/>
            <person name="Wang L."/>
        </authorList>
    </citation>
    <scope>NUCLEOTIDE SEQUENCE [LARGE SCALE GENOMIC DNA]</scope>
    <source>
        <strain evidence="2">cv. PW_Plant_1</strain>
    </source>
</reference>
<keyword evidence="2" id="KW-1185">Reference proteome</keyword>
<gene>
    <name evidence="1" type="ORF">O6H91_07G028300</name>
</gene>
<sequence>MTIPFAFVNEGSERKRMSNRFRSFTGSNNRPEKPRYVGVTEVRGPYYSAMGPHYLQEIFEAMGSYVDGVKFAGGSSSLMPKELIKGITELAHSHGVYVSSGGWAEHNLVKGRGSFKQYVQQCKELGFDTLELSTGFLKLSDGDLLHLIRTAKSEGLKVKPELGISFEPPDEIPVEDLSAQNGPVTASLWPDEGKKDVDWLIKRAERWLEAGADMIMIDSEGLTKNVNPWRTDIIAKIIGRLGLDKTMFEAAEPRVFEWFIKNYGSTVNLFVDHSQIVQVETFRSMIWDTRVSSGHFLRYI</sequence>
<proteinExistence type="predicted"/>
<organism evidence="1 2">
    <name type="scientific">Diphasiastrum complanatum</name>
    <name type="common">Issler's clubmoss</name>
    <name type="synonym">Lycopodium complanatum</name>
    <dbReference type="NCBI Taxonomy" id="34168"/>
    <lineage>
        <taxon>Eukaryota</taxon>
        <taxon>Viridiplantae</taxon>
        <taxon>Streptophyta</taxon>
        <taxon>Embryophyta</taxon>
        <taxon>Tracheophyta</taxon>
        <taxon>Lycopodiopsida</taxon>
        <taxon>Lycopodiales</taxon>
        <taxon>Lycopodiaceae</taxon>
        <taxon>Lycopodioideae</taxon>
        <taxon>Diphasiastrum</taxon>
    </lineage>
</organism>
<accession>A0ACC2D3J3</accession>
<evidence type="ECO:0000313" key="2">
    <source>
        <dbReference type="Proteomes" id="UP001162992"/>
    </source>
</evidence>
<dbReference type="Proteomes" id="UP001162992">
    <property type="component" value="Chromosome 7"/>
</dbReference>
<evidence type="ECO:0000313" key="1">
    <source>
        <dbReference type="EMBL" id="KAJ7548818.1"/>
    </source>
</evidence>
<comment type="caution">
    <text evidence="1">The sequence shown here is derived from an EMBL/GenBank/DDBJ whole genome shotgun (WGS) entry which is preliminary data.</text>
</comment>
<name>A0ACC2D3J3_DIPCM</name>